<reference evidence="2 3" key="1">
    <citation type="submission" date="2019-09" db="EMBL/GenBank/DDBJ databases">
        <title>Draft genome sequence of various Type strains from the CCUG.</title>
        <authorList>
            <person name="Pineiro-Iglesias B."/>
            <person name="Tunovic T."/>
            <person name="Unosson C."/>
            <person name="Inganas E."/>
            <person name="Ohlen M."/>
            <person name="Cardew S."/>
            <person name="Jensie-Markopoulos S."/>
            <person name="Salva-Serra F."/>
            <person name="Jaen-Luchoro D."/>
            <person name="Karlsson R."/>
            <person name="Svensson-Stadler L."/>
            <person name="Chun J."/>
            <person name="Moore E."/>
        </authorList>
    </citation>
    <scope>NUCLEOTIDE SEQUENCE [LARGE SCALE GENOMIC DNA]</scope>
    <source>
        <strain evidence="2 3">CCUG 56969T</strain>
    </source>
</reference>
<dbReference type="InterPro" id="IPR029024">
    <property type="entry name" value="TerB-like"/>
</dbReference>
<protein>
    <recommendedName>
        <fullName evidence="1">Co-chaperone DjlA N-terminal domain-containing protein</fullName>
    </recommendedName>
</protein>
<comment type="caution">
    <text evidence="2">The sequence shown here is derived from an EMBL/GenBank/DDBJ whole genome shotgun (WGS) entry which is preliminary data.</text>
</comment>
<feature type="domain" description="Co-chaperone DjlA N-terminal" evidence="1">
    <location>
        <begin position="38"/>
        <end position="135"/>
    </location>
</feature>
<accession>A0A5M9P4Z7</accession>
<sequence>MLDILEVINEATKEANSFENHAAKDLTLEERLLYLQGLALVMNADGEIHPEEKEYIRILIKSFEMDESILESFVEFAQRPDKDTVQAFFRTFRRRPIAQLFLFDALMMTRRDDSVDEREKAVVDKIAEQLEVLKGTYQDIYDLFCHIKNKDWEESALYFSSHLLNPEHFKHLLDYFEVDFDNLMLSSEKLQEKRFKQVILSKLNVENYEWEELKYYSDGIITTPNSKVTSHYVDLTSSLMSLVELIVPKVQSDLDRGKICVNPNEELESENGEILASVKSLGLNYDKENKCFNLHLSDDDAKKDEEIYSIACYLSTGFVGRSNNINDIIAFILQDENASIAQARRHPSYPNERCFPRSGNEYLDEVLEFEGKLYLNEFNNSYVHYAEFVECIESNFSVLKSGKIRIATF</sequence>
<dbReference type="InterPro" id="IPR007791">
    <property type="entry name" value="DjlA_N"/>
</dbReference>
<gene>
    <name evidence="2" type="ORF">F4W18_00160</name>
</gene>
<dbReference type="EMBL" id="VXJS01000001">
    <property type="protein sequence ID" value="KAA8680993.1"/>
    <property type="molecule type" value="Genomic_DNA"/>
</dbReference>
<organism evidence="2 3">
    <name type="scientific">Vibrio gigantis</name>
    <dbReference type="NCBI Taxonomy" id="296199"/>
    <lineage>
        <taxon>Bacteria</taxon>
        <taxon>Pseudomonadati</taxon>
        <taxon>Pseudomonadota</taxon>
        <taxon>Gammaproteobacteria</taxon>
        <taxon>Vibrionales</taxon>
        <taxon>Vibrionaceae</taxon>
        <taxon>Vibrio</taxon>
    </lineage>
</organism>
<dbReference type="Pfam" id="PF05099">
    <property type="entry name" value="TerB"/>
    <property type="match status" value="1"/>
</dbReference>
<dbReference type="Proteomes" id="UP000322521">
    <property type="component" value="Unassembled WGS sequence"/>
</dbReference>
<evidence type="ECO:0000313" key="3">
    <source>
        <dbReference type="Proteomes" id="UP000322521"/>
    </source>
</evidence>
<evidence type="ECO:0000313" key="2">
    <source>
        <dbReference type="EMBL" id="KAA8680993.1"/>
    </source>
</evidence>
<dbReference type="AlphaFoldDB" id="A0A5M9P4Z7"/>
<name>A0A5M9P4Z7_9VIBR</name>
<dbReference type="RefSeq" id="WP_086712890.1">
    <property type="nucleotide sequence ID" value="NZ_AP025493.1"/>
</dbReference>
<keyword evidence="3" id="KW-1185">Reference proteome</keyword>
<dbReference type="SUPFAM" id="SSF158682">
    <property type="entry name" value="TerB-like"/>
    <property type="match status" value="1"/>
</dbReference>
<evidence type="ECO:0000259" key="1">
    <source>
        <dbReference type="Pfam" id="PF05099"/>
    </source>
</evidence>
<dbReference type="OrthoDB" id="5893290at2"/>
<proteinExistence type="predicted"/>
<dbReference type="Gene3D" id="1.10.3680.10">
    <property type="entry name" value="TerB-like"/>
    <property type="match status" value="1"/>
</dbReference>